<organism evidence="2">
    <name type="scientific">Thiolapillus brandeum</name>
    <dbReference type="NCBI Taxonomy" id="1076588"/>
    <lineage>
        <taxon>Bacteria</taxon>
        <taxon>Pseudomonadati</taxon>
        <taxon>Pseudomonadota</taxon>
        <taxon>Gammaproteobacteria</taxon>
        <taxon>Chromatiales</taxon>
        <taxon>Sedimenticolaceae</taxon>
        <taxon>Thiolapillus</taxon>
    </lineage>
</organism>
<dbReference type="EMBL" id="DRCV01000262">
    <property type="protein sequence ID" value="HDK38532.1"/>
    <property type="molecule type" value="Genomic_DNA"/>
</dbReference>
<dbReference type="Proteomes" id="UP000885822">
    <property type="component" value="Unassembled WGS sequence"/>
</dbReference>
<sequence>MIIDGISENVRKQARYPHEFFLINLITNHILLFVGLLGMAKQEPWALLIVPVVSIVILTYLIWRALLSKSRDPWFVFCHWQLCARRSRLFIGMIVLMGLGIAAILASVGGDVADLRPGHYAIGGMVMLPTLFSVLVLIIMESDAVHKANISDVPEWLIKKFPPPKDIQING</sequence>
<evidence type="ECO:0000256" key="1">
    <source>
        <dbReference type="SAM" id="Phobius"/>
    </source>
</evidence>
<feature type="transmembrane region" description="Helical" evidence="1">
    <location>
        <begin position="120"/>
        <end position="140"/>
    </location>
</feature>
<name>A0A831JSK4_9GAMM</name>
<comment type="caution">
    <text evidence="2">The sequence shown here is derived from an EMBL/GenBank/DDBJ whole genome shotgun (WGS) entry which is preliminary data.</text>
</comment>
<keyword evidence="1" id="KW-0812">Transmembrane</keyword>
<evidence type="ECO:0000313" key="2">
    <source>
        <dbReference type="EMBL" id="HDK38532.1"/>
    </source>
</evidence>
<feature type="transmembrane region" description="Helical" evidence="1">
    <location>
        <begin position="45"/>
        <end position="67"/>
    </location>
</feature>
<protein>
    <submittedName>
        <fullName evidence="2">Uncharacterized protein</fullName>
    </submittedName>
</protein>
<keyword evidence="1" id="KW-0472">Membrane</keyword>
<feature type="transmembrane region" description="Helical" evidence="1">
    <location>
        <begin position="20"/>
        <end position="39"/>
    </location>
</feature>
<dbReference type="AlphaFoldDB" id="A0A831JSK4"/>
<feature type="transmembrane region" description="Helical" evidence="1">
    <location>
        <begin position="88"/>
        <end position="108"/>
    </location>
</feature>
<proteinExistence type="predicted"/>
<gene>
    <name evidence="2" type="ORF">ENG92_05905</name>
</gene>
<reference evidence="2" key="1">
    <citation type="journal article" date="2020" name="mSystems">
        <title>Genome- and Community-Level Interaction Insights into Carbon Utilization and Element Cycling Functions of Hydrothermarchaeota in Hydrothermal Sediment.</title>
        <authorList>
            <person name="Zhou Z."/>
            <person name="Liu Y."/>
            <person name="Xu W."/>
            <person name="Pan J."/>
            <person name="Luo Z.H."/>
            <person name="Li M."/>
        </authorList>
    </citation>
    <scope>NUCLEOTIDE SEQUENCE [LARGE SCALE GENOMIC DNA]</scope>
    <source>
        <strain evidence="2">HyVt-26</strain>
    </source>
</reference>
<accession>A0A831JSK4</accession>
<keyword evidence="1" id="KW-1133">Transmembrane helix</keyword>